<gene>
    <name evidence="2" type="primary">thiL</name>
    <name evidence="5" type="ORF">SAMN06269117_11610</name>
</gene>
<comment type="function">
    <text evidence="2">Catalyzes the ATP-dependent phosphorylation of thiamine-monophosphate (TMP) to form thiamine-pyrophosphate (TPP), the active form of vitamin B1.</text>
</comment>
<accession>A0A521CYY9</accession>
<feature type="binding site" evidence="2">
    <location>
        <position position="44"/>
    </location>
    <ligand>
        <name>Mg(2+)</name>
        <dbReference type="ChEBI" id="CHEBI:18420"/>
        <label>4</label>
    </ligand>
</feature>
<name>A0A521CYY9_9BACT</name>
<feature type="binding site" evidence="2">
    <location>
        <position position="215"/>
    </location>
    <ligand>
        <name>Mg(2+)</name>
        <dbReference type="ChEBI" id="CHEBI:18420"/>
        <label>3</label>
    </ligand>
</feature>
<protein>
    <recommendedName>
        <fullName evidence="2">Thiamine-monophosphate kinase</fullName>
        <shortName evidence="2">TMP kinase</shortName>
        <shortName evidence="2">Thiamine-phosphate kinase</shortName>
        <ecNumber evidence="2">2.7.4.16</ecNumber>
    </recommendedName>
</protein>
<dbReference type="SUPFAM" id="SSF55326">
    <property type="entry name" value="PurM N-terminal domain-like"/>
    <property type="match status" value="1"/>
</dbReference>
<dbReference type="EC" id="2.7.4.16" evidence="2"/>
<sequence>MKLGEFELISLLSKTLKNKRNGIKVGIGDDTAVFELNGTLGLLTCDALVEGVHFLRNWKSLTPDFFYYLGRKLVSISVSDVASMGGAPLYSLITLGIPDWMEVEELKELYEGVNSALEEYDFSLIGGDTVKSPNFFLDLSLLGTSNKNRVMLRSKAKPGDLVGVTGTLGDSRAGLEQLLRGKVEDTYLVERFLNPEARLKEGVKALEIGVLCSTDVSDGFVFNLYTIAESSKVRIDLNSSEIPVSENLEKFAGDGALQYALYGGEDYELIITFPEEKKEKLENLGFKTVGTVSEGEGVFLDDKFLEKKGYDHFKGGV</sequence>
<feature type="domain" description="PurM-like N-terminal" evidence="3">
    <location>
        <begin position="28"/>
        <end position="143"/>
    </location>
</feature>
<keyword evidence="2" id="KW-0808">Transferase</keyword>
<organism evidence="5 6">
    <name type="scientific">Balnearium lithotrophicum</name>
    <dbReference type="NCBI Taxonomy" id="223788"/>
    <lineage>
        <taxon>Bacteria</taxon>
        <taxon>Pseudomonadati</taxon>
        <taxon>Aquificota</taxon>
        <taxon>Aquificia</taxon>
        <taxon>Desulfurobacteriales</taxon>
        <taxon>Desulfurobacteriaceae</taxon>
        <taxon>Balnearium</taxon>
    </lineage>
</organism>
<dbReference type="GO" id="GO:0009229">
    <property type="term" value="P:thiamine diphosphate biosynthetic process"/>
    <property type="evidence" value="ECO:0007669"/>
    <property type="project" value="UniProtKB-UniRule"/>
</dbReference>
<dbReference type="SUPFAM" id="SSF56042">
    <property type="entry name" value="PurM C-terminal domain-like"/>
    <property type="match status" value="1"/>
</dbReference>
<feature type="binding site" evidence="2">
    <location>
        <position position="80"/>
    </location>
    <ligand>
        <name>Mg(2+)</name>
        <dbReference type="ChEBI" id="CHEBI:18420"/>
        <label>2</label>
    </ligand>
</feature>
<dbReference type="GO" id="GO:0009030">
    <property type="term" value="F:thiamine-phosphate kinase activity"/>
    <property type="evidence" value="ECO:0007669"/>
    <property type="project" value="UniProtKB-UniRule"/>
</dbReference>
<feature type="binding site" evidence="2">
    <location>
        <position position="218"/>
    </location>
    <ligand>
        <name>Mg(2+)</name>
        <dbReference type="ChEBI" id="CHEBI:18420"/>
        <label>5</label>
    </ligand>
</feature>
<dbReference type="AlphaFoldDB" id="A0A521CYY9"/>
<dbReference type="Pfam" id="PF00586">
    <property type="entry name" value="AIRS"/>
    <property type="match status" value="1"/>
</dbReference>
<reference evidence="5 6" key="1">
    <citation type="submission" date="2017-05" db="EMBL/GenBank/DDBJ databases">
        <authorList>
            <person name="Varghese N."/>
            <person name="Submissions S."/>
        </authorList>
    </citation>
    <scope>NUCLEOTIDE SEQUENCE [LARGE SCALE GENOMIC DNA]</scope>
    <source>
        <strain evidence="5 6">DSM 16304</strain>
    </source>
</reference>
<dbReference type="PIRSF" id="PIRSF005303">
    <property type="entry name" value="Thiam_monoph_kin"/>
    <property type="match status" value="1"/>
</dbReference>
<evidence type="ECO:0000313" key="6">
    <source>
        <dbReference type="Proteomes" id="UP000317315"/>
    </source>
</evidence>
<dbReference type="InterPro" id="IPR036921">
    <property type="entry name" value="PurM-like_N_sf"/>
</dbReference>
<dbReference type="PANTHER" id="PTHR30270">
    <property type="entry name" value="THIAMINE-MONOPHOSPHATE KINASE"/>
    <property type="match status" value="1"/>
</dbReference>
<dbReference type="GO" id="GO:0000287">
    <property type="term" value="F:magnesium ion binding"/>
    <property type="evidence" value="ECO:0007669"/>
    <property type="project" value="UniProtKB-UniRule"/>
</dbReference>
<feature type="binding site" evidence="2">
    <location>
        <position position="53"/>
    </location>
    <ligand>
        <name>substrate</name>
    </ligand>
</feature>
<feature type="binding site" evidence="2">
    <location>
        <position position="217"/>
    </location>
    <ligand>
        <name>ATP</name>
        <dbReference type="ChEBI" id="CHEBI:30616"/>
    </ligand>
</feature>
<dbReference type="HAMAP" id="MF_02128">
    <property type="entry name" value="TMP_kinase"/>
    <property type="match status" value="1"/>
</dbReference>
<feature type="binding site" evidence="2">
    <location>
        <position position="46"/>
    </location>
    <ligand>
        <name>Mg(2+)</name>
        <dbReference type="ChEBI" id="CHEBI:18420"/>
        <label>1</label>
    </ligand>
</feature>
<comment type="pathway">
    <text evidence="2">Cofactor biosynthesis; thiamine diphosphate biosynthesis; thiamine diphosphate from thiamine phosphate: step 1/1.</text>
</comment>
<feature type="binding site" evidence="2">
    <location>
        <begin position="127"/>
        <end position="128"/>
    </location>
    <ligand>
        <name>ATP</name>
        <dbReference type="ChEBI" id="CHEBI:30616"/>
    </ligand>
</feature>
<feature type="binding site" evidence="2">
    <location>
        <position position="80"/>
    </location>
    <ligand>
        <name>Mg(2+)</name>
        <dbReference type="ChEBI" id="CHEBI:18420"/>
        <label>3</label>
    </ligand>
</feature>
<feature type="binding site" evidence="2">
    <location>
        <position position="30"/>
    </location>
    <ligand>
        <name>Mg(2+)</name>
        <dbReference type="ChEBI" id="CHEBI:18420"/>
        <label>4</label>
    </ligand>
</feature>
<feature type="binding site" evidence="2">
    <location>
        <position position="110"/>
    </location>
    <ligand>
        <name>ATP</name>
        <dbReference type="ChEBI" id="CHEBI:30616"/>
    </ligand>
</feature>
<dbReference type="CDD" id="cd02194">
    <property type="entry name" value="ThiL"/>
    <property type="match status" value="1"/>
</dbReference>
<feature type="binding site" evidence="2">
    <location>
        <position position="310"/>
    </location>
    <ligand>
        <name>substrate</name>
    </ligand>
</feature>
<dbReference type="PANTHER" id="PTHR30270:SF0">
    <property type="entry name" value="THIAMINE-MONOPHOSPHATE KINASE"/>
    <property type="match status" value="1"/>
</dbReference>
<feature type="binding site" evidence="2">
    <location>
        <position position="30"/>
    </location>
    <ligand>
        <name>Mg(2+)</name>
        <dbReference type="ChEBI" id="CHEBI:18420"/>
        <label>3</label>
    </ligand>
</feature>
<dbReference type="UniPathway" id="UPA00060">
    <property type="reaction ID" value="UER00142"/>
</dbReference>
<evidence type="ECO:0000259" key="3">
    <source>
        <dbReference type="Pfam" id="PF00586"/>
    </source>
</evidence>
<comment type="catalytic activity">
    <reaction evidence="2">
        <text>thiamine phosphate + ATP = thiamine diphosphate + ADP</text>
        <dbReference type="Rhea" id="RHEA:15913"/>
        <dbReference type="ChEBI" id="CHEBI:30616"/>
        <dbReference type="ChEBI" id="CHEBI:37575"/>
        <dbReference type="ChEBI" id="CHEBI:58937"/>
        <dbReference type="ChEBI" id="CHEBI:456216"/>
        <dbReference type="EC" id="2.7.4.16"/>
    </reaction>
</comment>
<dbReference type="InterPro" id="IPR006283">
    <property type="entry name" value="ThiL-like"/>
</dbReference>
<dbReference type="GO" id="GO:0005524">
    <property type="term" value="F:ATP binding"/>
    <property type="evidence" value="ECO:0007669"/>
    <property type="project" value="UniProtKB-UniRule"/>
</dbReference>
<dbReference type="InterPro" id="IPR016188">
    <property type="entry name" value="PurM-like_N"/>
</dbReference>
<keyword evidence="2" id="KW-0547">Nucleotide-binding</keyword>
<evidence type="ECO:0000256" key="2">
    <source>
        <dbReference type="HAMAP-Rule" id="MF_02128"/>
    </source>
</evidence>
<evidence type="ECO:0000259" key="4">
    <source>
        <dbReference type="Pfam" id="PF02769"/>
    </source>
</evidence>
<comment type="miscellaneous">
    <text evidence="2">Reaction mechanism of ThiL seems to utilize a direct, inline transfer of the gamma-phosphate of ATP to TMP rather than a phosphorylated enzyme intermediate.</text>
</comment>
<evidence type="ECO:0000313" key="5">
    <source>
        <dbReference type="EMBL" id="SMO64622.1"/>
    </source>
</evidence>
<dbReference type="InterPro" id="IPR036676">
    <property type="entry name" value="PurM-like_C_sf"/>
</dbReference>
<feature type="binding site" evidence="2">
    <location>
        <position position="265"/>
    </location>
    <ligand>
        <name>substrate</name>
    </ligand>
</feature>
<keyword evidence="6" id="KW-1185">Reference proteome</keyword>
<dbReference type="Pfam" id="PF02769">
    <property type="entry name" value="AIRS_C"/>
    <property type="match status" value="1"/>
</dbReference>
<keyword evidence="2" id="KW-0067">ATP-binding</keyword>
<dbReference type="Gene3D" id="3.30.1330.10">
    <property type="entry name" value="PurM-like, N-terminal domain"/>
    <property type="match status" value="1"/>
</dbReference>
<dbReference type="Gene3D" id="3.90.650.10">
    <property type="entry name" value="PurM-like C-terminal domain"/>
    <property type="match status" value="1"/>
</dbReference>
<feature type="binding site" evidence="2">
    <location>
        <position position="128"/>
    </location>
    <ligand>
        <name>Mg(2+)</name>
        <dbReference type="ChEBI" id="CHEBI:18420"/>
        <label>1</label>
    </ligand>
</feature>
<dbReference type="NCBIfam" id="TIGR01379">
    <property type="entry name" value="thiL"/>
    <property type="match status" value="1"/>
</dbReference>
<keyword evidence="2 5" id="KW-0418">Kinase</keyword>
<dbReference type="RefSeq" id="WP_142935778.1">
    <property type="nucleotide sequence ID" value="NZ_FXTM01000016.1"/>
</dbReference>
<dbReference type="GO" id="GO:0009228">
    <property type="term" value="P:thiamine biosynthetic process"/>
    <property type="evidence" value="ECO:0007669"/>
    <property type="project" value="UniProtKB-KW"/>
</dbReference>
<comment type="caution">
    <text evidence="2">Lacks conserved residue(s) required for the propagation of feature annotation.</text>
</comment>
<feature type="binding site" evidence="2">
    <location>
        <position position="153"/>
    </location>
    <ligand>
        <name>ATP</name>
        <dbReference type="ChEBI" id="CHEBI:30616"/>
    </ligand>
</feature>
<feature type="binding site" evidence="2">
    <location>
        <position position="80"/>
    </location>
    <ligand>
        <name>Mg(2+)</name>
        <dbReference type="ChEBI" id="CHEBI:18420"/>
        <label>4</label>
    </ligand>
</feature>
<keyword evidence="2" id="KW-0460">Magnesium</keyword>
<dbReference type="Proteomes" id="UP000317315">
    <property type="component" value="Unassembled WGS sequence"/>
</dbReference>
<dbReference type="InterPro" id="IPR010918">
    <property type="entry name" value="PurM-like_C_dom"/>
</dbReference>
<dbReference type="EMBL" id="FXTM01000016">
    <property type="protein sequence ID" value="SMO64622.1"/>
    <property type="molecule type" value="Genomic_DNA"/>
</dbReference>
<proteinExistence type="inferred from homology"/>
<comment type="similarity">
    <text evidence="2">Belongs to the thiamine-monophosphate kinase family.</text>
</comment>
<feature type="domain" description="PurM-like C-terminal" evidence="4">
    <location>
        <begin position="157"/>
        <end position="300"/>
    </location>
</feature>
<dbReference type="OrthoDB" id="9802811at2"/>
<keyword evidence="1 2" id="KW-0784">Thiamine biosynthesis</keyword>
<keyword evidence="2" id="KW-0479">Metal-binding</keyword>
<feature type="binding site" evidence="2">
    <location>
        <position position="46"/>
    </location>
    <ligand>
        <name>Mg(2+)</name>
        <dbReference type="ChEBI" id="CHEBI:18420"/>
        <label>2</label>
    </ligand>
</feature>
<evidence type="ECO:0000256" key="1">
    <source>
        <dbReference type="ARBA" id="ARBA00022977"/>
    </source>
</evidence>